<dbReference type="Pfam" id="PF03564">
    <property type="entry name" value="DUF1759"/>
    <property type="match status" value="1"/>
</dbReference>
<dbReference type="EnsemblMetazoa" id="PPA41081.1">
    <property type="protein sequence ID" value="PPA41081.1"/>
    <property type="gene ID" value="WBGene00279450"/>
</dbReference>
<evidence type="ECO:0000313" key="2">
    <source>
        <dbReference type="EnsemblMetazoa" id="PPA41081.1"/>
    </source>
</evidence>
<accession>A0A8R1Z522</accession>
<reference evidence="2" key="2">
    <citation type="submission" date="2022-06" db="UniProtKB">
        <authorList>
            <consortium name="EnsemblMetazoa"/>
        </authorList>
    </citation>
    <scope>IDENTIFICATION</scope>
    <source>
        <strain evidence="2">PS312</strain>
    </source>
</reference>
<feature type="region of interest" description="Disordered" evidence="1">
    <location>
        <begin position="25"/>
        <end position="45"/>
    </location>
</feature>
<organism evidence="2 3">
    <name type="scientific">Pristionchus pacificus</name>
    <name type="common">Parasitic nematode worm</name>
    <dbReference type="NCBI Taxonomy" id="54126"/>
    <lineage>
        <taxon>Eukaryota</taxon>
        <taxon>Metazoa</taxon>
        <taxon>Ecdysozoa</taxon>
        <taxon>Nematoda</taxon>
        <taxon>Chromadorea</taxon>
        <taxon>Rhabditida</taxon>
        <taxon>Rhabditina</taxon>
        <taxon>Diplogasteromorpha</taxon>
        <taxon>Diplogasteroidea</taxon>
        <taxon>Neodiplogasteridae</taxon>
        <taxon>Pristionchus</taxon>
    </lineage>
</organism>
<reference evidence="3" key="1">
    <citation type="journal article" date="2008" name="Nat. Genet.">
        <title>The Pristionchus pacificus genome provides a unique perspective on nematode lifestyle and parasitism.</title>
        <authorList>
            <person name="Dieterich C."/>
            <person name="Clifton S.W."/>
            <person name="Schuster L.N."/>
            <person name="Chinwalla A."/>
            <person name="Delehaunty K."/>
            <person name="Dinkelacker I."/>
            <person name="Fulton L."/>
            <person name="Fulton R."/>
            <person name="Godfrey J."/>
            <person name="Minx P."/>
            <person name="Mitreva M."/>
            <person name="Roeseler W."/>
            <person name="Tian H."/>
            <person name="Witte H."/>
            <person name="Yang S.P."/>
            <person name="Wilson R.K."/>
            <person name="Sommer R.J."/>
        </authorList>
    </citation>
    <scope>NUCLEOTIDE SEQUENCE [LARGE SCALE GENOMIC DNA]</scope>
    <source>
        <strain evidence="3">PS312</strain>
    </source>
</reference>
<gene>
    <name evidence="2" type="primary">WBGene00279450</name>
</gene>
<name>A0A2A6CKH3_PRIPA</name>
<sequence length="441" mass="48789">MTIIPLLQNRRGELDSLQFSIESHSGMNSARHSTSGSRKGSAPSVNTAAVITPPTTTVTTSHNTVHTFFSNPSTAVVSSYHHSPISSSAQCVPSSVPFPAYGNSNWIPSGLHHSSFMNHGPHSFYTKMALIRSTSRLCLPVPYCSAPQTSVHSLAPPVSQGATILDPSNNPYNRNNYQEPSAPSLPVSGTPVSSGIVPPLTIPVFSSSGYLASHAKFPEITLPSFDEKMILLKQSLTGRARQAIDKFRSSQYQKAYDHLKSPFGKSDIVLLNLVNELSDLPQCKDNILSLRDTVDKMQSIIALLDDYGQSSNATAVKMLSKKFTPKLQKRFAIAQIRDNAKDKWTVSRLMEFAEQYLSEEEDLQARLKERNISHSHSHFDFDLSVNAVTLSRHSKHSSSKPSFESSSSFDLHCVFCDSYNSNHRSFYCKKYRSLEDLPEFP</sequence>
<dbReference type="AlphaFoldDB" id="A0A2A6CKH3"/>
<proteinExistence type="predicted"/>
<evidence type="ECO:0000256" key="1">
    <source>
        <dbReference type="SAM" id="MobiDB-lite"/>
    </source>
</evidence>
<keyword evidence="3" id="KW-1185">Reference proteome</keyword>
<protein>
    <submittedName>
        <fullName evidence="2">Uncharacterized protein</fullName>
    </submittedName>
</protein>
<accession>A0A2A6CKH3</accession>
<dbReference type="Proteomes" id="UP000005239">
    <property type="component" value="Unassembled WGS sequence"/>
</dbReference>
<dbReference type="InterPro" id="IPR005312">
    <property type="entry name" value="DUF1759"/>
</dbReference>
<evidence type="ECO:0000313" key="3">
    <source>
        <dbReference type="Proteomes" id="UP000005239"/>
    </source>
</evidence>
<feature type="compositionally biased region" description="Polar residues" evidence="1">
    <location>
        <begin position="25"/>
        <end position="38"/>
    </location>
</feature>